<dbReference type="PANTHER" id="PTHR34557">
    <property type="entry name" value="PHYTOCHROMOBILIN:FERREDOXIN OXIDOREDUCTASE, CHLOROPLASTIC"/>
    <property type="match status" value="1"/>
</dbReference>
<comment type="similarity">
    <text evidence="1">Belongs to the HY2 family.</text>
</comment>
<evidence type="ECO:0000256" key="2">
    <source>
        <dbReference type="ARBA" id="ARBA00023002"/>
    </source>
</evidence>
<dbReference type="GO" id="GO:0010024">
    <property type="term" value="P:phytochromobilin biosynthetic process"/>
    <property type="evidence" value="ECO:0007669"/>
    <property type="project" value="InterPro"/>
</dbReference>
<dbReference type="RefSeq" id="XP_002500456.1">
    <property type="nucleotide sequence ID" value="XM_002500410.1"/>
</dbReference>
<proteinExistence type="inferred from homology"/>
<evidence type="ECO:0000313" key="5">
    <source>
        <dbReference type="Proteomes" id="UP000002009"/>
    </source>
</evidence>
<feature type="compositionally biased region" description="Acidic residues" evidence="3">
    <location>
        <begin position="277"/>
        <end position="290"/>
    </location>
</feature>
<keyword evidence="2" id="KW-0560">Oxidoreductase</keyword>
<dbReference type="GO" id="GO:0016636">
    <property type="term" value="F:oxidoreductase activity, acting on the CH-CH group of donors, iron-sulfur protein as acceptor"/>
    <property type="evidence" value="ECO:0007669"/>
    <property type="project" value="InterPro"/>
</dbReference>
<feature type="region of interest" description="Disordered" evidence="3">
    <location>
        <begin position="270"/>
        <end position="309"/>
    </location>
</feature>
<dbReference type="Pfam" id="PF05996">
    <property type="entry name" value="Fe_bilin_red"/>
    <property type="match status" value="2"/>
</dbReference>
<dbReference type="Proteomes" id="UP000002009">
    <property type="component" value="Chromosome 3"/>
</dbReference>
<sequence length="382" mass="41036">MEFLFRTLDRSLGPLTPVHLPPELASASVPGKVRSETWVYTSPFVRRARFTYVDGGEKTQIFNCVVYPRCVDDSTGEESHLGDAPLLGVDLLSLNGGKKILVGVDLQPLSRSEAYLGRYVDALASLRDARFAELNLVEPSDRFYEDAQFFSPAMLFARPVPVDVAVDCAVAAAKATGALQDLGTITAEDVCGVEWAEPNSGCGVPLVEAKTLDAVKAYAAKWLELMDARNDDWAKAWDQGGRAGGGATSALGSRAGSFSQMLANNIKSAVGAKSEGGEDEPAAEAADAAEGDPPAPPAEKTEEPKRAAEVRAGKYARVLTAAESAAAQDFHDMWQRSHDPAIPMFAGWFGKEWAERLASEVLFPEDKAKEELKAWEAQQRGG</sequence>
<organism evidence="4 5">
    <name type="scientific">Micromonas commoda (strain RCC299 / NOUM17 / CCMP2709)</name>
    <name type="common">Picoplanktonic green alga</name>
    <dbReference type="NCBI Taxonomy" id="296587"/>
    <lineage>
        <taxon>Eukaryota</taxon>
        <taxon>Viridiplantae</taxon>
        <taxon>Chlorophyta</taxon>
        <taxon>Mamiellophyceae</taxon>
        <taxon>Mamiellales</taxon>
        <taxon>Mamiellaceae</taxon>
        <taxon>Micromonas</taxon>
    </lineage>
</organism>
<dbReference type="KEGG" id="mis:MICPUN_107895"/>
<dbReference type="OrthoDB" id="1882595at2759"/>
<dbReference type="AlphaFoldDB" id="C1E1C9"/>
<dbReference type="InParanoid" id="C1E1C9"/>
<evidence type="ECO:0000256" key="1">
    <source>
        <dbReference type="ARBA" id="ARBA00006908"/>
    </source>
</evidence>
<feature type="compositionally biased region" description="Basic and acidic residues" evidence="3">
    <location>
        <begin position="299"/>
        <end position="309"/>
    </location>
</feature>
<evidence type="ECO:0000256" key="3">
    <source>
        <dbReference type="SAM" id="MobiDB-lite"/>
    </source>
</evidence>
<keyword evidence="5" id="KW-1185">Reference proteome</keyword>
<evidence type="ECO:0000313" key="4">
    <source>
        <dbReference type="EMBL" id="ACO61714.1"/>
    </source>
</evidence>
<dbReference type="GeneID" id="8242082"/>
<reference evidence="4 5" key="1">
    <citation type="journal article" date="2009" name="Science">
        <title>Green evolution and dynamic adaptations revealed by genomes of the marine picoeukaryotes Micromonas.</title>
        <authorList>
            <person name="Worden A.Z."/>
            <person name="Lee J.H."/>
            <person name="Mock T."/>
            <person name="Rouze P."/>
            <person name="Simmons M.P."/>
            <person name="Aerts A.L."/>
            <person name="Allen A.E."/>
            <person name="Cuvelier M.L."/>
            <person name="Derelle E."/>
            <person name="Everett M.V."/>
            <person name="Foulon E."/>
            <person name="Grimwood J."/>
            <person name="Gundlach H."/>
            <person name="Henrissat B."/>
            <person name="Napoli C."/>
            <person name="McDonald S.M."/>
            <person name="Parker M.S."/>
            <person name="Rombauts S."/>
            <person name="Salamov A."/>
            <person name="Von Dassow P."/>
            <person name="Badger J.H."/>
            <person name="Coutinho P.M."/>
            <person name="Demir E."/>
            <person name="Dubchak I."/>
            <person name="Gentemann C."/>
            <person name="Eikrem W."/>
            <person name="Gready J.E."/>
            <person name="John U."/>
            <person name="Lanier W."/>
            <person name="Lindquist E.A."/>
            <person name="Lucas S."/>
            <person name="Mayer K.F."/>
            <person name="Moreau H."/>
            <person name="Not F."/>
            <person name="Otillar R."/>
            <person name="Panaud O."/>
            <person name="Pangilinan J."/>
            <person name="Paulsen I."/>
            <person name="Piegu B."/>
            <person name="Poliakov A."/>
            <person name="Robbens S."/>
            <person name="Schmutz J."/>
            <person name="Toulza E."/>
            <person name="Wyss T."/>
            <person name="Zelensky A."/>
            <person name="Zhou K."/>
            <person name="Armbrust E.V."/>
            <person name="Bhattacharya D."/>
            <person name="Goodenough U.W."/>
            <person name="Van de Peer Y."/>
            <person name="Grigoriev I.V."/>
        </authorList>
    </citation>
    <scope>NUCLEOTIDE SEQUENCE [LARGE SCALE GENOMIC DNA]</scope>
    <source>
        <strain evidence="5">RCC299 / NOUM17</strain>
    </source>
</reference>
<dbReference type="EMBL" id="CP001324">
    <property type="protein sequence ID" value="ACO61714.1"/>
    <property type="molecule type" value="Genomic_DNA"/>
</dbReference>
<dbReference type="GO" id="GO:0050897">
    <property type="term" value="F:cobalt ion binding"/>
    <property type="evidence" value="ECO:0007669"/>
    <property type="project" value="InterPro"/>
</dbReference>
<name>C1E1C9_MICCC</name>
<gene>
    <name evidence="4" type="ORF">MICPUN_107895</name>
</gene>
<dbReference type="eggNOG" id="ENOG502S2CU">
    <property type="taxonomic scope" value="Eukaryota"/>
</dbReference>
<dbReference type="Gene3D" id="3.40.1500.20">
    <property type="match status" value="2"/>
</dbReference>
<dbReference type="PANTHER" id="PTHR34557:SF1">
    <property type="entry name" value="PHYTOCHROMOBILIN:FERREDOXIN OXIDOREDUCTASE, CHLOROPLASTIC"/>
    <property type="match status" value="1"/>
</dbReference>
<accession>C1E1C9</accession>
<dbReference type="InterPro" id="IPR009249">
    <property type="entry name" value="Ferredoxin-dep_bilin_Rdtase"/>
</dbReference>
<protein>
    <submittedName>
        <fullName evidence="4">Uncharacterized protein</fullName>
    </submittedName>
</protein>